<evidence type="ECO:0000313" key="2">
    <source>
        <dbReference type="EMBL" id="MBO2453359.1"/>
    </source>
</evidence>
<dbReference type="PROSITE" id="PS51819">
    <property type="entry name" value="VOC"/>
    <property type="match status" value="1"/>
</dbReference>
<dbReference type="SUPFAM" id="SSF54593">
    <property type="entry name" value="Glyoxalase/Bleomycin resistance protein/Dihydroxybiphenyl dioxygenase"/>
    <property type="match status" value="1"/>
</dbReference>
<dbReference type="Pfam" id="PF00903">
    <property type="entry name" value="Glyoxalase"/>
    <property type="match status" value="1"/>
</dbReference>
<sequence>MNNGVNTIIYPVKDLDAAKAVYGALVGVEPYADEVYYVGYKLGAQDIGLDPNGHKKGMTGPIAYHDVDDIAGTVKTLVDAGAQTIDEPRDVGGGKLIATLKDADGNVIGLAQNPA</sequence>
<dbReference type="Proteomes" id="UP000669179">
    <property type="component" value="Unassembled WGS sequence"/>
</dbReference>
<comment type="caution">
    <text evidence="2">The sequence shown here is derived from an EMBL/GenBank/DDBJ whole genome shotgun (WGS) entry which is preliminary data.</text>
</comment>
<dbReference type="Gene3D" id="3.10.180.10">
    <property type="entry name" value="2,3-Dihydroxybiphenyl 1,2-Dioxygenase, domain 1"/>
    <property type="match status" value="1"/>
</dbReference>
<feature type="domain" description="VOC" evidence="1">
    <location>
        <begin position="4"/>
        <end position="113"/>
    </location>
</feature>
<dbReference type="InterPro" id="IPR037523">
    <property type="entry name" value="VOC_core"/>
</dbReference>
<protein>
    <submittedName>
        <fullName evidence="2">Glyoxalase</fullName>
    </submittedName>
</protein>
<organism evidence="2 3">
    <name type="scientific">Actinomadura barringtoniae</name>
    <dbReference type="NCBI Taxonomy" id="1427535"/>
    <lineage>
        <taxon>Bacteria</taxon>
        <taxon>Bacillati</taxon>
        <taxon>Actinomycetota</taxon>
        <taxon>Actinomycetes</taxon>
        <taxon>Streptosporangiales</taxon>
        <taxon>Thermomonosporaceae</taxon>
        <taxon>Actinomadura</taxon>
    </lineage>
</organism>
<name>A0A939PNU0_9ACTN</name>
<dbReference type="AlphaFoldDB" id="A0A939PNU0"/>
<dbReference type="EMBL" id="JAGEOJ010000020">
    <property type="protein sequence ID" value="MBO2453359.1"/>
    <property type="molecule type" value="Genomic_DNA"/>
</dbReference>
<dbReference type="InterPro" id="IPR029068">
    <property type="entry name" value="Glyas_Bleomycin-R_OHBP_Dase"/>
</dbReference>
<reference evidence="2" key="1">
    <citation type="submission" date="2021-03" db="EMBL/GenBank/DDBJ databases">
        <authorList>
            <person name="Kanchanasin P."/>
            <person name="Saeng-In P."/>
            <person name="Phongsopitanun W."/>
            <person name="Yuki M."/>
            <person name="Kudo T."/>
            <person name="Ohkuma M."/>
            <person name="Tanasupawat S."/>
        </authorList>
    </citation>
    <scope>NUCLEOTIDE SEQUENCE</scope>
    <source>
        <strain evidence="2">GKU 128</strain>
    </source>
</reference>
<accession>A0A939PNU0</accession>
<evidence type="ECO:0000259" key="1">
    <source>
        <dbReference type="PROSITE" id="PS51819"/>
    </source>
</evidence>
<dbReference type="InterPro" id="IPR004360">
    <property type="entry name" value="Glyas_Fos-R_dOase_dom"/>
</dbReference>
<proteinExistence type="predicted"/>
<evidence type="ECO:0000313" key="3">
    <source>
        <dbReference type="Proteomes" id="UP000669179"/>
    </source>
</evidence>
<dbReference type="RefSeq" id="WP_208261384.1">
    <property type="nucleotide sequence ID" value="NZ_JAGEOJ010000020.1"/>
</dbReference>
<gene>
    <name evidence="2" type="ORF">J4573_40140</name>
</gene>
<keyword evidence="3" id="KW-1185">Reference proteome</keyword>